<reference evidence="1" key="1">
    <citation type="submission" date="2018-05" db="EMBL/GenBank/DDBJ databases">
        <authorList>
            <person name="Lanie J.A."/>
            <person name="Ng W.-L."/>
            <person name="Kazmierczak K.M."/>
            <person name="Andrzejewski T.M."/>
            <person name="Davidsen T.M."/>
            <person name="Wayne K.J."/>
            <person name="Tettelin H."/>
            <person name="Glass J.I."/>
            <person name="Rusch D."/>
            <person name="Podicherti R."/>
            <person name="Tsui H.-C.T."/>
            <person name="Winkler M.E."/>
        </authorList>
    </citation>
    <scope>NUCLEOTIDE SEQUENCE</scope>
</reference>
<dbReference type="InterPro" id="IPR021457">
    <property type="entry name" value="DUF3108"/>
</dbReference>
<protein>
    <submittedName>
        <fullName evidence="1">Uncharacterized protein</fullName>
    </submittedName>
</protein>
<dbReference type="Pfam" id="PF11306">
    <property type="entry name" value="DUF3108"/>
    <property type="match status" value="1"/>
</dbReference>
<dbReference type="EMBL" id="UINC01142920">
    <property type="protein sequence ID" value="SVD31545.1"/>
    <property type="molecule type" value="Genomic_DNA"/>
</dbReference>
<organism evidence="1">
    <name type="scientific">marine metagenome</name>
    <dbReference type="NCBI Taxonomy" id="408172"/>
    <lineage>
        <taxon>unclassified sequences</taxon>
        <taxon>metagenomes</taxon>
        <taxon>ecological metagenomes</taxon>
    </lineage>
</organism>
<feature type="non-terminal residue" evidence="1">
    <location>
        <position position="102"/>
    </location>
</feature>
<name>A0A382UCG7_9ZZZZ</name>
<sequence length="102" mass="11733">MLHGQSARPFQVGERLTYNVSFTGITAGQASLEIVNDSDENNYHQLHIRFIAKTTFPLSAIYAINDQIDTWLDSKNLYTKKMTKKIREGNYKKDSNTIIDYD</sequence>
<accession>A0A382UCG7</accession>
<gene>
    <name evidence="1" type="ORF">METZ01_LOCUS384399</name>
</gene>
<evidence type="ECO:0000313" key="1">
    <source>
        <dbReference type="EMBL" id="SVD31545.1"/>
    </source>
</evidence>
<proteinExistence type="predicted"/>
<dbReference type="AlphaFoldDB" id="A0A382UCG7"/>